<evidence type="ECO:0000313" key="2">
    <source>
        <dbReference type="EMBL" id="GAA1208901.1"/>
    </source>
</evidence>
<keyword evidence="1" id="KW-0812">Transmembrane</keyword>
<accession>A0ABN1VF90</accession>
<name>A0ABN1VF90_9PSEU</name>
<comment type="caution">
    <text evidence="2">The sequence shown here is derived from an EMBL/GenBank/DDBJ whole genome shotgun (WGS) entry which is preliminary data.</text>
</comment>
<protein>
    <submittedName>
        <fullName evidence="2">Uncharacterized protein</fullName>
    </submittedName>
</protein>
<proteinExistence type="predicted"/>
<evidence type="ECO:0000313" key="3">
    <source>
        <dbReference type="Proteomes" id="UP001500467"/>
    </source>
</evidence>
<keyword evidence="1" id="KW-0472">Membrane</keyword>
<feature type="transmembrane region" description="Helical" evidence="1">
    <location>
        <begin position="7"/>
        <end position="27"/>
    </location>
</feature>
<organism evidence="2 3">
    <name type="scientific">Prauserella alba</name>
    <dbReference type="NCBI Taxonomy" id="176898"/>
    <lineage>
        <taxon>Bacteria</taxon>
        <taxon>Bacillati</taxon>
        <taxon>Actinomycetota</taxon>
        <taxon>Actinomycetes</taxon>
        <taxon>Pseudonocardiales</taxon>
        <taxon>Pseudonocardiaceae</taxon>
        <taxon>Prauserella</taxon>
    </lineage>
</organism>
<sequence length="72" mass="7895">MNKILTALYITLFLVICLSALGALYYVHRTQGAISDEAGWIITAPTSVALLTLTGVFLADGKREGKRLTKRR</sequence>
<evidence type="ECO:0000256" key="1">
    <source>
        <dbReference type="SAM" id="Phobius"/>
    </source>
</evidence>
<dbReference type="Proteomes" id="UP001500467">
    <property type="component" value="Unassembled WGS sequence"/>
</dbReference>
<feature type="transmembrane region" description="Helical" evidence="1">
    <location>
        <begin position="39"/>
        <end position="59"/>
    </location>
</feature>
<keyword evidence="3" id="KW-1185">Reference proteome</keyword>
<reference evidence="2 3" key="1">
    <citation type="journal article" date="2019" name="Int. J. Syst. Evol. Microbiol.">
        <title>The Global Catalogue of Microorganisms (GCM) 10K type strain sequencing project: providing services to taxonomists for standard genome sequencing and annotation.</title>
        <authorList>
            <consortium name="The Broad Institute Genomics Platform"/>
            <consortium name="The Broad Institute Genome Sequencing Center for Infectious Disease"/>
            <person name="Wu L."/>
            <person name="Ma J."/>
        </authorList>
    </citation>
    <scope>NUCLEOTIDE SEQUENCE [LARGE SCALE GENOMIC DNA]</scope>
    <source>
        <strain evidence="2 3">JCM 13022</strain>
    </source>
</reference>
<dbReference type="EMBL" id="BAAALM010000010">
    <property type="protein sequence ID" value="GAA1208901.1"/>
    <property type="molecule type" value="Genomic_DNA"/>
</dbReference>
<keyword evidence="1" id="KW-1133">Transmembrane helix</keyword>
<gene>
    <name evidence="2" type="ORF">GCM10009675_31130</name>
</gene>
<dbReference type="RefSeq" id="WP_253853959.1">
    <property type="nucleotide sequence ID" value="NZ_BAAALM010000010.1"/>
</dbReference>